<reference evidence="2" key="1">
    <citation type="submission" date="2025-08" db="UniProtKB">
        <authorList>
            <consortium name="RefSeq"/>
        </authorList>
    </citation>
    <scope>IDENTIFICATION</scope>
    <source>
        <tissue evidence="2">Gonad</tissue>
    </source>
</reference>
<dbReference type="GeneID" id="109477473"/>
<protein>
    <submittedName>
        <fullName evidence="2">Uncharacterized protein LOC109477473</fullName>
    </submittedName>
</protein>
<sequence>MAYSVPQRSKMRPVTISRSGNVIYSPVDDFWISLPRSIRVTVYNSGEQKILIMRVVPQVTFKELVCLVASEIFAVEPLAEFSLQYKSWTLSGNTVLSTVDLDQTVGAFHCVLDLQVVQVDLQGDDWTWYMSNRGFLQTRKQIQVLSAASSVQMCGSGYRMFNSRDSAIFTMLHHQFTTPAILRLAYTQRGHTLSTPVAREVKVTICTKEGRRLFTTVVIRETKFEEVAIKNCALICGGLRVTNFTFKTISPPGPEFLFPDIMVGGFGPEVNIIAEEVGNEDRWFWRVCNAGYLEKRVYYP</sequence>
<dbReference type="RefSeq" id="XP_019634315.1">
    <property type="nucleotide sequence ID" value="XM_019778756.1"/>
</dbReference>
<dbReference type="OrthoDB" id="10056134at2759"/>
<dbReference type="KEGG" id="bbel:109477473"/>
<accession>A0A6P4YY89</accession>
<dbReference type="Proteomes" id="UP000515135">
    <property type="component" value="Unplaced"/>
</dbReference>
<evidence type="ECO:0000313" key="2">
    <source>
        <dbReference type="RefSeq" id="XP_019634315.1"/>
    </source>
</evidence>
<keyword evidence="1" id="KW-1185">Reference proteome</keyword>
<evidence type="ECO:0000313" key="1">
    <source>
        <dbReference type="Proteomes" id="UP000515135"/>
    </source>
</evidence>
<gene>
    <name evidence="2" type="primary">LOC109477473</name>
</gene>
<organism evidence="1 2">
    <name type="scientific">Branchiostoma belcheri</name>
    <name type="common">Amphioxus</name>
    <dbReference type="NCBI Taxonomy" id="7741"/>
    <lineage>
        <taxon>Eukaryota</taxon>
        <taxon>Metazoa</taxon>
        <taxon>Chordata</taxon>
        <taxon>Cephalochordata</taxon>
        <taxon>Leptocardii</taxon>
        <taxon>Amphioxiformes</taxon>
        <taxon>Branchiostomatidae</taxon>
        <taxon>Branchiostoma</taxon>
    </lineage>
</organism>
<name>A0A6P4YY89_BRABE</name>
<proteinExistence type="predicted"/>
<dbReference type="AlphaFoldDB" id="A0A6P4YY89"/>